<name>A0ABD2NZG3_9CUCU</name>
<sequence>MSFFEFFGDDYFEGLFMKDLGRDEAYLRIINNGKKIPVYLLKLHKECIECDHHMDKVIYAIEDFKVNSKYKYRISNTEMDENGGKI</sequence>
<evidence type="ECO:0000313" key="2">
    <source>
        <dbReference type="Proteomes" id="UP001516400"/>
    </source>
</evidence>
<evidence type="ECO:0000313" key="1">
    <source>
        <dbReference type="EMBL" id="KAL3283751.1"/>
    </source>
</evidence>
<dbReference type="Proteomes" id="UP001516400">
    <property type="component" value="Unassembled WGS sequence"/>
</dbReference>
<gene>
    <name evidence="1" type="ORF">HHI36_017920</name>
</gene>
<accession>A0ABD2NZG3</accession>
<comment type="caution">
    <text evidence="1">The sequence shown here is derived from an EMBL/GenBank/DDBJ whole genome shotgun (WGS) entry which is preliminary data.</text>
</comment>
<keyword evidence="2" id="KW-1185">Reference proteome</keyword>
<protein>
    <submittedName>
        <fullName evidence="1">Uncharacterized protein</fullName>
    </submittedName>
</protein>
<dbReference type="EMBL" id="JABFTP020000165">
    <property type="protein sequence ID" value="KAL3283751.1"/>
    <property type="molecule type" value="Genomic_DNA"/>
</dbReference>
<organism evidence="1 2">
    <name type="scientific">Cryptolaemus montrouzieri</name>
    <dbReference type="NCBI Taxonomy" id="559131"/>
    <lineage>
        <taxon>Eukaryota</taxon>
        <taxon>Metazoa</taxon>
        <taxon>Ecdysozoa</taxon>
        <taxon>Arthropoda</taxon>
        <taxon>Hexapoda</taxon>
        <taxon>Insecta</taxon>
        <taxon>Pterygota</taxon>
        <taxon>Neoptera</taxon>
        <taxon>Endopterygota</taxon>
        <taxon>Coleoptera</taxon>
        <taxon>Polyphaga</taxon>
        <taxon>Cucujiformia</taxon>
        <taxon>Coccinelloidea</taxon>
        <taxon>Coccinellidae</taxon>
        <taxon>Scymninae</taxon>
        <taxon>Scymnini</taxon>
        <taxon>Cryptolaemus</taxon>
    </lineage>
</organism>
<proteinExistence type="predicted"/>
<reference evidence="1 2" key="1">
    <citation type="journal article" date="2021" name="BMC Biol.">
        <title>Horizontally acquired antibacterial genes associated with adaptive radiation of ladybird beetles.</title>
        <authorList>
            <person name="Li H.S."/>
            <person name="Tang X.F."/>
            <person name="Huang Y.H."/>
            <person name="Xu Z.Y."/>
            <person name="Chen M.L."/>
            <person name="Du X.Y."/>
            <person name="Qiu B.Y."/>
            <person name="Chen P.T."/>
            <person name="Zhang W."/>
            <person name="Slipinski A."/>
            <person name="Escalona H.E."/>
            <person name="Waterhouse R.M."/>
            <person name="Zwick A."/>
            <person name="Pang H."/>
        </authorList>
    </citation>
    <scope>NUCLEOTIDE SEQUENCE [LARGE SCALE GENOMIC DNA]</scope>
    <source>
        <strain evidence="1">SYSU2018</strain>
    </source>
</reference>
<dbReference type="AlphaFoldDB" id="A0ABD2NZG3"/>